<dbReference type="EMBL" id="JAHLQK010000001">
    <property type="protein sequence ID" value="MBU5675417.1"/>
    <property type="molecule type" value="Genomic_DNA"/>
</dbReference>
<proteinExistence type="predicted"/>
<dbReference type="RefSeq" id="WP_216414900.1">
    <property type="nucleotide sequence ID" value="NZ_JAHLQK010000001.1"/>
</dbReference>
<comment type="caution">
    <text evidence="1">The sequence shown here is derived from an EMBL/GenBank/DDBJ whole genome shotgun (WGS) entry which is preliminary data.</text>
</comment>
<reference evidence="1 2" key="1">
    <citation type="submission" date="2021-06" db="EMBL/GenBank/DDBJ databases">
        <authorList>
            <person name="Sun Q."/>
            <person name="Li D."/>
        </authorList>
    </citation>
    <scope>NUCLEOTIDE SEQUENCE [LARGE SCALE GENOMIC DNA]</scope>
    <source>
        <strain evidence="1 2">MSJ-5</strain>
    </source>
</reference>
<dbReference type="Proteomes" id="UP000779508">
    <property type="component" value="Unassembled WGS sequence"/>
</dbReference>
<name>A0ABS6FYU4_9FIRM</name>
<organism evidence="1 2">
    <name type="scientific">Alkaliphilus flagellatus</name>
    <dbReference type="NCBI Taxonomy" id="2841507"/>
    <lineage>
        <taxon>Bacteria</taxon>
        <taxon>Bacillati</taxon>
        <taxon>Bacillota</taxon>
        <taxon>Clostridia</taxon>
        <taxon>Peptostreptococcales</taxon>
        <taxon>Natronincolaceae</taxon>
        <taxon>Alkaliphilus</taxon>
    </lineage>
</organism>
<sequence>MNERKSGYEVFIEMMKKYFIEHEKWPEKDATRRAKKLASHYKNKLSKLR</sequence>
<accession>A0ABS6FYU4</accession>
<protein>
    <submittedName>
        <fullName evidence="1">Uncharacterized protein</fullName>
    </submittedName>
</protein>
<evidence type="ECO:0000313" key="2">
    <source>
        <dbReference type="Proteomes" id="UP000779508"/>
    </source>
</evidence>
<evidence type="ECO:0000313" key="1">
    <source>
        <dbReference type="EMBL" id="MBU5675417.1"/>
    </source>
</evidence>
<gene>
    <name evidence="1" type="ORF">KQI88_03170</name>
</gene>
<keyword evidence="2" id="KW-1185">Reference proteome</keyword>